<dbReference type="Proteomes" id="UP000790347">
    <property type="component" value="Unassembled WGS sequence"/>
</dbReference>
<organism evidence="3 4">
    <name type="scientific">Dermatophagoides farinae</name>
    <name type="common">American house dust mite</name>
    <dbReference type="NCBI Taxonomy" id="6954"/>
    <lineage>
        <taxon>Eukaryota</taxon>
        <taxon>Metazoa</taxon>
        <taxon>Ecdysozoa</taxon>
        <taxon>Arthropoda</taxon>
        <taxon>Chelicerata</taxon>
        <taxon>Arachnida</taxon>
        <taxon>Acari</taxon>
        <taxon>Acariformes</taxon>
        <taxon>Sarcoptiformes</taxon>
        <taxon>Astigmata</taxon>
        <taxon>Psoroptidia</taxon>
        <taxon>Analgoidea</taxon>
        <taxon>Pyroglyphidae</taxon>
        <taxon>Dermatophagoidinae</taxon>
        <taxon>Dermatophagoides</taxon>
    </lineage>
</organism>
<protein>
    <recommendedName>
        <fullName evidence="2">CCHC-type domain-containing protein</fullName>
    </recommendedName>
</protein>
<evidence type="ECO:0000313" key="3">
    <source>
        <dbReference type="EMBL" id="KAH9523010.1"/>
    </source>
</evidence>
<keyword evidence="1" id="KW-0862">Zinc</keyword>
<evidence type="ECO:0000313" key="4">
    <source>
        <dbReference type="Proteomes" id="UP000790347"/>
    </source>
</evidence>
<dbReference type="PROSITE" id="PS50158">
    <property type="entry name" value="ZF_CCHC"/>
    <property type="match status" value="1"/>
</dbReference>
<dbReference type="InterPro" id="IPR021109">
    <property type="entry name" value="Peptidase_aspartic_dom_sf"/>
</dbReference>
<sequence length="614" mass="71192">MLAKIRNFEQLVDYIGKLYDDALHYDYNKIRKDNLSKKPEPPQRSNSTAAISMYHCLICDKFHRNNFECLKNYDVKTAADLIKTKRLCFKCLKKGHVSKNCHMSSKLKCDKCPRQHATEMHDVIVIEMMFQTKPKVMAESSPVAEESTVVSKSESRPLFYGSCNGYQSRMLLDNGSDISLIDENLVKDNFSDSGQKCTVYSSSPLGGTEASRRKVSLEICKASKKILIELFAIRMCDKNLIIIGTDDFNILSPNSQNRNIVTQLMKTMKIINYIDISIRHIEGRKNPADLFSRIVNTEQFLKSIKFVIDTNDLDFSDNNVFSVYRISSISVRKFEYSVQVEEFEKLESIDRIIDFVEKLLPNGNTANDRWNLIHRFAQYGHDSNHIIPKPLDPTIVLKKVSKFTRQEDIPNVLANVNEQLKDMQSEIKVLFEYRSNLHFHLEAIHFQHRVFVRQCKYCFQFNSHKSTDCPCKNIPICADCGMEGAHQCSKEVCRPLYKKQIERVIQITAFKPVNVPASHSLTTMIEVATNQPSSSVNNFSGWTPNLEAQKRHFHYIKNLYYRRDPRVSEDEYKIIRNNYTRSIRLAKRESFRSFLEDAESNTHYGNTFKLINLY</sequence>
<dbReference type="GO" id="GO:0008270">
    <property type="term" value="F:zinc ion binding"/>
    <property type="evidence" value="ECO:0007669"/>
    <property type="project" value="UniProtKB-KW"/>
</dbReference>
<dbReference type="SUPFAM" id="SSF50630">
    <property type="entry name" value="Acid proteases"/>
    <property type="match status" value="1"/>
</dbReference>
<keyword evidence="1" id="KW-0863">Zinc-finger</keyword>
<proteinExistence type="predicted"/>
<comment type="caution">
    <text evidence="3">The sequence shown here is derived from an EMBL/GenBank/DDBJ whole genome shotgun (WGS) entry which is preliminary data.</text>
</comment>
<gene>
    <name evidence="3" type="ORF">DERF_006561</name>
</gene>
<evidence type="ECO:0000259" key="2">
    <source>
        <dbReference type="PROSITE" id="PS50158"/>
    </source>
</evidence>
<reference evidence="3" key="2">
    <citation type="journal article" date="2022" name="Res Sq">
        <title>Comparative Genomics Reveals Insights into the Divergent Evolution of Astigmatic Mites and Household Pest Adaptations.</title>
        <authorList>
            <person name="Xiong Q."/>
            <person name="Wan A.T.-Y."/>
            <person name="Liu X.-Y."/>
            <person name="Fung C.S.-H."/>
            <person name="Xiao X."/>
            <person name="Malainual N."/>
            <person name="Hou J."/>
            <person name="Wang L."/>
            <person name="Wang M."/>
            <person name="Yang K."/>
            <person name="Cui Y."/>
            <person name="Leung E."/>
            <person name="Nong W."/>
            <person name="Shin S.-K."/>
            <person name="Au S."/>
            <person name="Jeong K.Y."/>
            <person name="Chew F.T."/>
            <person name="Hui J."/>
            <person name="Leung T.F."/>
            <person name="Tungtrongchitr A."/>
            <person name="Zhong N."/>
            <person name="Liu Z."/>
            <person name="Tsui S."/>
        </authorList>
    </citation>
    <scope>NUCLEOTIDE SEQUENCE</scope>
    <source>
        <strain evidence="3">Derf</strain>
        <tissue evidence="3">Whole organism</tissue>
    </source>
</reference>
<keyword evidence="4" id="KW-1185">Reference proteome</keyword>
<accession>A0A922I7Q6</accession>
<evidence type="ECO:0000256" key="1">
    <source>
        <dbReference type="PROSITE-ProRule" id="PRU00047"/>
    </source>
</evidence>
<name>A0A922I7Q6_DERFA</name>
<dbReference type="GO" id="GO:0003676">
    <property type="term" value="F:nucleic acid binding"/>
    <property type="evidence" value="ECO:0007669"/>
    <property type="project" value="InterPro"/>
</dbReference>
<keyword evidence="1" id="KW-0479">Metal-binding</keyword>
<dbReference type="SMART" id="SM00343">
    <property type="entry name" value="ZnF_C2HC"/>
    <property type="match status" value="2"/>
</dbReference>
<feature type="domain" description="CCHC-type" evidence="2">
    <location>
        <begin position="88"/>
        <end position="101"/>
    </location>
</feature>
<dbReference type="EMBL" id="ASGP02000002">
    <property type="protein sequence ID" value="KAH9523010.1"/>
    <property type="molecule type" value="Genomic_DNA"/>
</dbReference>
<dbReference type="AlphaFoldDB" id="A0A922I7Q6"/>
<dbReference type="InterPro" id="IPR001878">
    <property type="entry name" value="Znf_CCHC"/>
</dbReference>
<reference evidence="3" key="1">
    <citation type="submission" date="2013-05" db="EMBL/GenBank/DDBJ databases">
        <authorList>
            <person name="Yim A.K.Y."/>
            <person name="Chan T.F."/>
            <person name="Ji K.M."/>
            <person name="Liu X.Y."/>
            <person name="Zhou J.W."/>
            <person name="Li R.Q."/>
            <person name="Yang K.Y."/>
            <person name="Li J."/>
            <person name="Li M."/>
            <person name="Law P.T.W."/>
            <person name="Wu Y.L."/>
            <person name="Cai Z.L."/>
            <person name="Qin H."/>
            <person name="Bao Y."/>
            <person name="Leung R.K.K."/>
            <person name="Ng P.K.S."/>
            <person name="Zou J."/>
            <person name="Zhong X.J."/>
            <person name="Ran P.X."/>
            <person name="Zhong N.S."/>
            <person name="Liu Z.G."/>
            <person name="Tsui S.K.W."/>
        </authorList>
    </citation>
    <scope>NUCLEOTIDE SEQUENCE</scope>
    <source>
        <strain evidence="3">Derf</strain>
        <tissue evidence="3">Whole organism</tissue>
    </source>
</reference>